<dbReference type="InterPro" id="IPR006016">
    <property type="entry name" value="UspA"/>
</dbReference>
<feature type="region of interest" description="Disordered" evidence="2">
    <location>
        <begin position="188"/>
        <end position="215"/>
    </location>
</feature>
<dbReference type="AlphaFoldDB" id="A0A6G8PWC1"/>
<proteinExistence type="inferred from homology"/>
<dbReference type="PANTHER" id="PTHR46268">
    <property type="entry name" value="STRESS RESPONSE PROTEIN NHAX"/>
    <property type="match status" value="1"/>
</dbReference>
<comment type="similarity">
    <text evidence="1">Belongs to the universal stress protein A family.</text>
</comment>
<feature type="domain" description="UspA" evidence="3">
    <location>
        <begin position="155"/>
        <end position="295"/>
    </location>
</feature>
<dbReference type="PRINTS" id="PR01438">
    <property type="entry name" value="UNVRSLSTRESS"/>
</dbReference>
<evidence type="ECO:0000256" key="2">
    <source>
        <dbReference type="SAM" id="MobiDB-lite"/>
    </source>
</evidence>
<gene>
    <name evidence="4" type="ORF">GBA65_07815</name>
</gene>
<protein>
    <recommendedName>
        <fullName evidence="3">UspA domain-containing protein</fullName>
    </recommendedName>
</protein>
<reference evidence="4 5" key="1">
    <citation type="submission" date="2019-10" db="EMBL/GenBank/DDBJ databases">
        <title>Rubrobacter sp nov SCSIO 52915 isolated from a deep-sea sediment in the South China Sea.</title>
        <authorList>
            <person name="Chen R.W."/>
        </authorList>
    </citation>
    <scope>NUCLEOTIDE SEQUENCE [LARGE SCALE GENOMIC DNA]</scope>
    <source>
        <strain evidence="4 5">SCSIO 52915</strain>
    </source>
</reference>
<dbReference type="SUPFAM" id="SSF52402">
    <property type="entry name" value="Adenine nucleotide alpha hydrolases-like"/>
    <property type="match status" value="2"/>
</dbReference>
<dbReference type="RefSeq" id="WP_166396122.1">
    <property type="nucleotide sequence ID" value="NZ_CP045121.1"/>
</dbReference>
<feature type="compositionally biased region" description="Basic and acidic residues" evidence="2">
    <location>
        <begin position="194"/>
        <end position="215"/>
    </location>
</feature>
<dbReference type="PANTHER" id="PTHR46268:SF6">
    <property type="entry name" value="UNIVERSAL STRESS PROTEIN UP12"/>
    <property type="match status" value="1"/>
</dbReference>
<evidence type="ECO:0000256" key="1">
    <source>
        <dbReference type="ARBA" id="ARBA00008791"/>
    </source>
</evidence>
<dbReference type="EMBL" id="CP045121">
    <property type="protein sequence ID" value="QIN78447.1"/>
    <property type="molecule type" value="Genomic_DNA"/>
</dbReference>
<dbReference type="Pfam" id="PF00582">
    <property type="entry name" value="Usp"/>
    <property type="match status" value="2"/>
</dbReference>
<keyword evidence="5" id="KW-1185">Reference proteome</keyword>
<dbReference type="Proteomes" id="UP000502706">
    <property type="component" value="Chromosome"/>
</dbReference>
<dbReference type="CDD" id="cd00293">
    <property type="entry name" value="USP-like"/>
    <property type="match status" value="2"/>
</dbReference>
<organism evidence="4 5">
    <name type="scientific">Rubrobacter marinus</name>
    <dbReference type="NCBI Taxonomy" id="2653852"/>
    <lineage>
        <taxon>Bacteria</taxon>
        <taxon>Bacillati</taxon>
        <taxon>Actinomycetota</taxon>
        <taxon>Rubrobacteria</taxon>
        <taxon>Rubrobacterales</taxon>
        <taxon>Rubrobacteraceae</taxon>
        <taxon>Rubrobacter</taxon>
    </lineage>
</organism>
<dbReference type="InterPro" id="IPR006015">
    <property type="entry name" value="Universal_stress_UspA"/>
</dbReference>
<dbReference type="Gene3D" id="3.40.50.620">
    <property type="entry name" value="HUPs"/>
    <property type="match status" value="2"/>
</dbReference>
<dbReference type="KEGG" id="rmar:GBA65_07815"/>
<evidence type="ECO:0000313" key="5">
    <source>
        <dbReference type="Proteomes" id="UP000502706"/>
    </source>
</evidence>
<dbReference type="InterPro" id="IPR014729">
    <property type="entry name" value="Rossmann-like_a/b/a_fold"/>
</dbReference>
<feature type="domain" description="UspA" evidence="3">
    <location>
        <begin position="8"/>
        <end position="144"/>
    </location>
</feature>
<sequence>MNGLPAEVLLATDGSPDAALATRVASDLCSRAGSALRVVHVGQDISDYVRHFEAPEEYAFLFADEARELLEREVRSIERRGCAVAEARLELGDPVEEIVDLAEDLENGLIVVGSRGLGPVELLVLGSVAEGVVHRAPCPVLVVRGGEGCWPPSEIVVGDDGSEEAARAGDLAARIGGLFGSEATLVRGLPRPPRRLDDARTREDEHRSGQKEALRRRASELARSLARPPRNVARVGDAAALILDEAGASRGTLIAVGRRGAGAGDRGRGAVTMPLLGSVSTKVLRAAPGPVLVYPQDA</sequence>
<name>A0A6G8PWC1_9ACTN</name>
<evidence type="ECO:0000313" key="4">
    <source>
        <dbReference type="EMBL" id="QIN78447.1"/>
    </source>
</evidence>
<evidence type="ECO:0000259" key="3">
    <source>
        <dbReference type="Pfam" id="PF00582"/>
    </source>
</evidence>
<accession>A0A6G8PWC1</accession>